<gene>
    <name evidence="2" type="ORF">Rai3103_00080</name>
</gene>
<dbReference type="InterPro" id="IPR047654">
    <property type="entry name" value="IS1634_transpos"/>
</dbReference>
<dbReference type="Pfam" id="PF01609">
    <property type="entry name" value="DDE_Tnp_1"/>
    <property type="match status" value="1"/>
</dbReference>
<dbReference type="GO" id="GO:0004803">
    <property type="term" value="F:transposase activity"/>
    <property type="evidence" value="ECO:0007669"/>
    <property type="project" value="InterPro"/>
</dbReference>
<proteinExistence type="predicted"/>
<protein>
    <submittedName>
        <fullName evidence="2">IS1634 family transposase</fullName>
    </submittedName>
</protein>
<dbReference type="KEGG" id="rain:Rai3103_00080"/>
<reference evidence="2 3" key="1">
    <citation type="submission" date="2019-10" db="EMBL/GenBank/DDBJ databases">
        <title>Genomic analysis of Raineyella sp. CBA3103.</title>
        <authorList>
            <person name="Roh S.W."/>
        </authorList>
    </citation>
    <scope>NUCLEOTIDE SEQUENCE [LARGE SCALE GENOMIC DNA]</scope>
    <source>
        <strain evidence="2 3">CBA3103</strain>
    </source>
</reference>
<keyword evidence="3" id="KW-1185">Reference proteome</keyword>
<accession>A0A5Q2FAG4</accession>
<dbReference type="EMBL" id="CP045725">
    <property type="protein sequence ID" value="QGF22344.1"/>
    <property type="molecule type" value="Genomic_DNA"/>
</dbReference>
<evidence type="ECO:0000313" key="2">
    <source>
        <dbReference type="EMBL" id="QGF22344.1"/>
    </source>
</evidence>
<dbReference type="Proteomes" id="UP000386847">
    <property type="component" value="Chromosome"/>
</dbReference>
<dbReference type="GO" id="GO:0006313">
    <property type="term" value="P:DNA transposition"/>
    <property type="evidence" value="ECO:0007669"/>
    <property type="project" value="InterPro"/>
</dbReference>
<dbReference type="AlphaFoldDB" id="A0A5Q2FAG4"/>
<dbReference type="GO" id="GO:0003677">
    <property type="term" value="F:DNA binding"/>
    <property type="evidence" value="ECO:0007669"/>
    <property type="project" value="InterPro"/>
</dbReference>
<sequence length="391" mass="42361">MVCARIIEPTSKRDTLRVLGDVGVPAPALNTLYRCLRRVQERDYRDRLARACAGYSAAATGTGGLILYDVTTLHFENDNEDDLRRVGMSKEHRVDPQVQVGLLVDPSGFPLEVHLFDGSIGETKTLIPVLHAFRDRHGLAEVVVVADAGMLSAGNLNALEDAGYSFIVGSRLTKAPYDLADHFERHGDWFADGQILESSRVMGTGSAGRARRIVYQYSFKRRKRDDKAIDARLVLVAGHRPYGVWPLLQCGRLGASLGVRQFGDVNQGLKSNRCRQAVSNVRNVGSEAPNLPKKLRSHAGVVFLRCHGDLALFPLPSGRDSLGQGIHIIQVHADETGANPVGREDACTNPLANGTRVDSPADVGGGLAHCCPTGGVGVCRYGRRRDAHCAS</sequence>
<evidence type="ECO:0000259" key="1">
    <source>
        <dbReference type="Pfam" id="PF01609"/>
    </source>
</evidence>
<dbReference type="NCBIfam" id="NF033559">
    <property type="entry name" value="transpos_IS1634"/>
    <property type="match status" value="1"/>
</dbReference>
<feature type="domain" description="Transposase IS4-like" evidence="1">
    <location>
        <begin position="66"/>
        <end position="214"/>
    </location>
</feature>
<evidence type="ECO:0000313" key="3">
    <source>
        <dbReference type="Proteomes" id="UP000386847"/>
    </source>
</evidence>
<dbReference type="InterPro" id="IPR002559">
    <property type="entry name" value="Transposase_11"/>
</dbReference>
<organism evidence="2 3">
    <name type="scientific">Raineyella fluvialis</name>
    <dbReference type="NCBI Taxonomy" id="2662261"/>
    <lineage>
        <taxon>Bacteria</taxon>
        <taxon>Bacillati</taxon>
        <taxon>Actinomycetota</taxon>
        <taxon>Actinomycetes</taxon>
        <taxon>Propionibacteriales</taxon>
        <taxon>Propionibacteriaceae</taxon>
        <taxon>Raineyella</taxon>
    </lineage>
</organism>
<name>A0A5Q2FAG4_9ACTN</name>